<comment type="caution">
    <text evidence="5">The sequence shown here is derived from an EMBL/GenBank/DDBJ whole genome shotgun (WGS) entry which is preliminary data.</text>
</comment>
<gene>
    <name evidence="5" type="ORF">POM88_035152</name>
</gene>
<evidence type="ECO:0000256" key="1">
    <source>
        <dbReference type="ARBA" id="ARBA00010746"/>
    </source>
</evidence>
<evidence type="ECO:0000256" key="2">
    <source>
        <dbReference type="ARBA" id="ARBA00011738"/>
    </source>
</evidence>
<name>A0AAD8MB99_9APIA</name>
<dbReference type="Pfam" id="PF03018">
    <property type="entry name" value="Dirigent"/>
    <property type="match status" value="1"/>
</dbReference>
<evidence type="ECO:0000256" key="4">
    <source>
        <dbReference type="RuleBase" id="RU363099"/>
    </source>
</evidence>
<comment type="function">
    <text evidence="4">Dirigent proteins impart stereoselectivity on the phenoxy radical-coupling reaction, yielding optically active lignans from two molecules of coniferyl alcohol in the biosynthesis of lignans, flavonolignans, and alkaloids and thus plays a central role in plant secondary metabolism.</text>
</comment>
<reference evidence="5" key="2">
    <citation type="submission" date="2023-05" db="EMBL/GenBank/DDBJ databases">
        <authorList>
            <person name="Schelkunov M.I."/>
        </authorList>
    </citation>
    <scope>NUCLEOTIDE SEQUENCE</scope>
    <source>
        <strain evidence="5">Hsosn_3</strain>
        <tissue evidence="5">Leaf</tissue>
    </source>
</reference>
<protein>
    <recommendedName>
        <fullName evidence="4">Dirigent protein</fullName>
    </recommendedName>
</protein>
<comment type="subcellular location">
    <subcellularLocation>
        <location evidence="4">Secreted</location>
        <location evidence="4">Extracellular space</location>
        <location evidence="4">Apoplast</location>
    </subcellularLocation>
</comment>
<dbReference type="EMBL" id="JAUIZM010000008">
    <property type="protein sequence ID" value="KAK1369060.1"/>
    <property type="molecule type" value="Genomic_DNA"/>
</dbReference>
<evidence type="ECO:0000313" key="6">
    <source>
        <dbReference type="Proteomes" id="UP001237642"/>
    </source>
</evidence>
<keyword evidence="4" id="KW-0052">Apoplast</keyword>
<dbReference type="Gene3D" id="2.40.480.10">
    <property type="entry name" value="Allene oxide cyclase-like"/>
    <property type="match status" value="1"/>
</dbReference>
<dbReference type="GO" id="GO:0009699">
    <property type="term" value="P:phenylpropanoid biosynthetic process"/>
    <property type="evidence" value="ECO:0007669"/>
    <property type="project" value="UniProtKB-ARBA"/>
</dbReference>
<dbReference type="AlphaFoldDB" id="A0AAD8MB99"/>
<dbReference type="InterPro" id="IPR044859">
    <property type="entry name" value="Allene_oxi_cyc_Dirigent"/>
</dbReference>
<dbReference type="Proteomes" id="UP001237642">
    <property type="component" value="Unassembled WGS sequence"/>
</dbReference>
<dbReference type="GO" id="GO:0048046">
    <property type="term" value="C:apoplast"/>
    <property type="evidence" value="ECO:0007669"/>
    <property type="project" value="UniProtKB-SubCell"/>
</dbReference>
<organism evidence="5 6">
    <name type="scientific">Heracleum sosnowskyi</name>
    <dbReference type="NCBI Taxonomy" id="360622"/>
    <lineage>
        <taxon>Eukaryota</taxon>
        <taxon>Viridiplantae</taxon>
        <taxon>Streptophyta</taxon>
        <taxon>Embryophyta</taxon>
        <taxon>Tracheophyta</taxon>
        <taxon>Spermatophyta</taxon>
        <taxon>Magnoliopsida</taxon>
        <taxon>eudicotyledons</taxon>
        <taxon>Gunneridae</taxon>
        <taxon>Pentapetalae</taxon>
        <taxon>asterids</taxon>
        <taxon>campanulids</taxon>
        <taxon>Apiales</taxon>
        <taxon>Apiaceae</taxon>
        <taxon>Apioideae</taxon>
        <taxon>apioid superclade</taxon>
        <taxon>Tordylieae</taxon>
        <taxon>Tordyliinae</taxon>
        <taxon>Heracleum</taxon>
    </lineage>
</organism>
<sequence length="203" mass="22502">MFVFSATVVAMPMARNIDQNLIIAMPTARCNDIDLSPEAVEEWIENLDNMEQTVTKLHFYLHDTISGENPPSVPVAKASSTDSSPYAFGLVQVIDDPLTEGPDEESPLIGRAQGLFVSSSMKDEPSLLISMNLYFTEGEFTNSTLNIEGRSPILRPYRELSVVGGSGLFRFARGLATVQPYSFNMTSRDAILEYHISVLHYVF</sequence>
<reference evidence="5" key="1">
    <citation type="submission" date="2023-02" db="EMBL/GenBank/DDBJ databases">
        <title>Genome of toxic invasive species Heracleum sosnowskyi carries increased number of genes despite the absence of recent whole-genome duplications.</title>
        <authorList>
            <person name="Schelkunov M."/>
            <person name="Shtratnikova V."/>
            <person name="Makarenko M."/>
            <person name="Klepikova A."/>
            <person name="Omelchenko D."/>
            <person name="Novikova G."/>
            <person name="Obukhova E."/>
            <person name="Bogdanov V."/>
            <person name="Penin A."/>
            <person name="Logacheva M."/>
        </authorList>
    </citation>
    <scope>NUCLEOTIDE SEQUENCE</scope>
    <source>
        <strain evidence="5">Hsosn_3</strain>
        <tissue evidence="5">Leaf</tissue>
    </source>
</reference>
<dbReference type="InterPro" id="IPR004265">
    <property type="entry name" value="Dirigent"/>
</dbReference>
<evidence type="ECO:0000256" key="3">
    <source>
        <dbReference type="ARBA" id="ARBA00022525"/>
    </source>
</evidence>
<evidence type="ECO:0000313" key="5">
    <source>
        <dbReference type="EMBL" id="KAK1369060.1"/>
    </source>
</evidence>
<dbReference type="PANTHER" id="PTHR21495">
    <property type="entry name" value="NUCLEOPORIN-RELATED"/>
    <property type="match status" value="1"/>
</dbReference>
<keyword evidence="6" id="KW-1185">Reference proteome</keyword>
<comment type="subunit">
    <text evidence="2 4">Homodimer.</text>
</comment>
<comment type="similarity">
    <text evidence="1 4">Belongs to the plant dirigent protein family.</text>
</comment>
<accession>A0AAD8MB99</accession>
<keyword evidence="3 4" id="KW-0964">Secreted</keyword>
<proteinExistence type="inferred from homology"/>